<evidence type="ECO:0008006" key="3">
    <source>
        <dbReference type="Google" id="ProtNLM"/>
    </source>
</evidence>
<evidence type="ECO:0000313" key="2">
    <source>
        <dbReference type="Proteomes" id="UP001652409"/>
    </source>
</evidence>
<organism evidence="1 2">
    <name type="scientific">Blautia ammoniilytica</name>
    <dbReference type="NCBI Taxonomy" id="2981782"/>
    <lineage>
        <taxon>Bacteria</taxon>
        <taxon>Bacillati</taxon>
        <taxon>Bacillota</taxon>
        <taxon>Clostridia</taxon>
        <taxon>Lachnospirales</taxon>
        <taxon>Lachnospiraceae</taxon>
        <taxon>Blautia</taxon>
    </lineage>
</organism>
<dbReference type="Proteomes" id="UP001652409">
    <property type="component" value="Unassembled WGS sequence"/>
</dbReference>
<accession>A0ABT2TU34</accession>
<sequence>MLLKEIGRKIAQAFRLARAADEKAASSIAAALDAKAEQIKEYEKRFEPEHPEPEPLPMQQVIQSLAAYGFSTDEAACAIAKAMAQKP</sequence>
<reference evidence="1 2" key="1">
    <citation type="journal article" date="2021" name="ISME Commun">
        <title>Automated analysis of genomic sequences facilitates high-throughput and comprehensive description of bacteria.</title>
        <authorList>
            <person name="Hitch T.C.A."/>
        </authorList>
    </citation>
    <scope>NUCLEOTIDE SEQUENCE [LARGE SCALE GENOMIC DNA]</scope>
    <source>
        <strain evidence="1 2">Sanger_23</strain>
    </source>
</reference>
<dbReference type="RefSeq" id="WP_158421694.1">
    <property type="nucleotide sequence ID" value="NZ_JAOQJL010000018.1"/>
</dbReference>
<dbReference type="EMBL" id="JAOQJL010000018">
    <property type="protein sequence ID" value="MCU6765753.1"/>
    <property type="molecule type" value="Genomic_DNA"/>
</dbReference>
<comment type="caution">
    <text evidence="1">The sequence shown here is derived from an EMBL/GenBank/DDBJ whole genome shotgun (WGS) entry which is preliminary data.</text>
</comment>
<keyword evidence="2" id="KW-1185">Reference proteome</keyword>
<gene>
    <name evidence="1" type="ORF">OCV61_10075</name>
</gene>
<protein>
    <recommendedName>
        <fullName evidence="3">Regulatory protein RecX</fullName>
    </recommendedName>
</protein>
<name>A0ABT2TU34_9FIRM</name>
<proteinExistence type="predicted"/>
<evidence type="ECO:0000313" key="1">
    <source>
        <dbReference type="EMBL" id="MCU6765753.1"/>
    </source>
</evidence>